<evidence type="ECO:0000313" key="3">
    <source>
        <dbReference type="EMBL" id="CAG2006699.1"/>
    </source>
</evidence>
<feature type="transmembrane region" description="Helical" evidence="2">
    <location>
        <begin position="155"/>
        <end position="177"/>
    </location>
</feature>
<dbReference type="EMBL" id="CAJPIJ010000184">
    <property type="protein sequence ID" value="CAG2006699.1"/>
    <property type="molecule type" value="Genomic_DNA"/>
</dbReference>
<dbReference type="Proteomes" id="UP000746612">
    <property type="component" value="Unassembled WGS sequence"/>
</dbReference>
<feature type="region of interest" description="Disordered" evidence="1">
    <location>
        <begin position="1"/>
        <end position="55"/>
    </location>
</feature>
<feature type="transmembrane region" description="Helical" evidence="2">
    <location>
        <begin position="66"/>
        <end position="86"/>
    </location>
</feature>
<feature type="transmembrane region" description="Helical" evidence="2">
    <location>
        <begin position="586"/>
        <end position="614"/>
    </location>
</feature>
<proteinExistence type="predicted"/>
<evidence type="ECO:0000313" key="4">
    <source>
        <dbReference type="Proteomes" id="UP000746612"/>
    </source>
</evidence>
<evidence type="ECO:0000256" key="2">
    <source>
        <dbReference type="SAM" id="Phobius"/>
    </source>
</evidence>
<feature type="transmembrane region" description="Helical" evidence="2">
    <location>
        <begin position="106"/>
        <end position="126"/>
    </location>
</feature>
<gene>
    <name evidence="3" type="ORF">MDCFG202_LOCUS518822</name>
</gene>
<keyword evidence="2" id="KW-1133">Transmembrane helix</keyword>
<sequence>MAQYSDPSYLLADFPSTDNPPDVHDERDARTIDVSIDSADAPEPGQGQKAQKDERGFKRKFMPGRLFADCAATLVPIALIAFAIAIMRLDNKEAEQEDYHKWRNAINVIASAFPIAFASIVGRMVFEAARWKLEKGATLGLLEQLIGSRTVGSTFITQICLGKFNILGLVLLLLWAFSPLGSQAVLRTLGSKLEPVLSNSSVLYFSTDAKTELATPYPINPVMSNSEVRWKGQLRSMFVSLFFTSEERKTDPMDLWGNVKIPNLDIDDDRWHNVTSEPGPDSYSALLGLPVTNITPGNVTFSLESSYLHLDCWNYSRTDPSNTPSSPFFNWTDPSVLYPGPPKPNGTWHGHSMHTLQSTWSIVVDRFVGPYWDSPQNLTARLGTMPKPGDGYMSYGHPRAFKNETGLQVEAAKLLFLSRFMSWAHGGGAAVMAECYAMQRYVESRVHCSRLDMSSPQNCSVTSQRLSRRKHATENITLLNWENVWGRVTLLPKLLGGNSEHADTVLQYLDNPRRNAVNHRTVPDDASLFNSTTQEQFGRRLGQVINTYVLLGQSYRTVMEVDPIFNGSITVPVEKSNLVEVYTVHWSWTILFLVSSLILLASGIISIVFAHLAIGPEVLGYASTVVHSSKYVELPAEAGKKEAFEVVKMLGQKRLRYGYVDSVAEDGQCIVGVGMESETGDIHKR</sequence>
<dbReference type="AlphaFoldDB" id="A0A8H3KRC4"/>
<organism evidence="3 4">
    <name type="scientific">Gibberella zeae</name>
    <name type="common">Wheat head blight fungus</name>
    <name type="synonym">Fusarium graminearum</name>
    <dbReference type="NCBI Taxonomy" id="5518"/>
    <lineage>
        <taxon>Eukaryota</taxon>
        <taxon>Fungi</taxon>
        <taxon>Dikarya</taxon>
        <taxon>Ascomycota</taxon>
        <taxon>Pezizomycotina</taxon>
        <taxon>Sordariomycetes</taxon>
        <taxon>Hypocreomycetidae</taxon>
        <taxon>Hypocreales</taxon>
        <taxon>Nectriaceae</taxon>
        <taxon>Fusarium</taxon>
    </lineage>
</organism>
<feature type="compositionally biased region" description="Basic and acidic residues" evidence="1">
    <location>
        <begin position="21"/>
        <end position="31"/>
    </location>
</feature>
<evidence type="ECO:0000256" key="1">
    <source>
        <dbReference type="SAM" id="MobiDB-lite"/>
    </source>
</evidence>
<keyword evidence="2" id="KW-0812">Transmembrane</keyword>
<comment type="caution">
    <text evidence="3">The sequence shown here is derived from an EMBL/GenBank/DDBJ whole genome shotgun (WGS) entry which is preliminary data.</text>
</comment>
<protein>
    <submittedName>
        <fullName evidence="3">Uncharacterized protein</fullName>
    </submittedName>
</protein>
<keyword evidence="2" id="KW-0472">Membrane</keyword>
<name>A0A8H3KRC4_GIBZA</name>
<reference evidence="3" key="1">
    <citation type="submission" date="2021-03" db="EMBL/GenBank/DDBJ databases">
        <authorList>
            <person name="Alouane T."/>
            <person name="Langin T."/>
            <person name="Bonhomme L."/>
        </authorList>
    </citation>
    <scope>NUCLEOTIDE SEQUENCE</scope>
    <source>
        <strain evidence="3">MDC_Fg202</strain>
    </source>
</reference>
<accession>A0A8H3KRC4</accession>